<dbReference type="RefSeq" id="WP_066677114.1">
    <property type="nucleotide sequence ID" value="NZ_CABMIZ010000022.1"/>
</dbReference>
<keyword evidence="1" id="KW-0812">Transmembrane</keyword>
<dbReference type="Proteomes" id="UP001055437">
    <property type="component" value="Chromosome"/>
</dbReference>
<feature type="transmembrane region" description="Helical" evidence="1">
    <location>
        <begin position="255"/>
        <end position="273"/>
    </location>
</feature>
<evidence type="ECO:0000313" key="3">
    <source>
        <dbReference type="EMBL" id="USS01490.1"/>
    </source>
</evidence>
<evidence type="ECO:0000313" key="2">
    <source>
        <dbReference type="EMBL" id="AYE34896.1"/>
    </source>
</evidence>
<protein>
    <submittedName>
        <fullName evidence="2">Uncharacterized protein</fullName>
    </submittedName>
</protein>
<dbReference type="EMBL" id="CP099799">
    <property type="protein sequence ID" value="USS01490.1"/>
    <property type="molecule type" value="Genomic_DNA"/>
</dbReference>
<keyword evidence="1" id="KW-1133">Transmembrane helix</keyword>
<reference evidence="2 4" key="1">
    <citation type="submission" date="2017-09" db="EMBL/GenBank/DDBJ databases">
        <authorList>
            <person name="Thomas P."/>
            <person name="Seyboldt C."/>
        </authorList>
    </citation>
    <scope>NUCLEOTIDE SEQUENCE [LARGE SCALE GENOMIC DNA]</scope>
    <source>
        <strain evidence="2 4">DSM 7534</strain>
    </source>
</reference>
<keyword evidence="1" id="KW-0472">Membrane</keyword>
<evidence type="ECO:0000313" key="5">
    <source>
        <dbReference type="Proteomes" id="UP001055437"/>
    </source>
</evidence>
<gene>
    <name evidence="2" type="ORF">CP523_11015</name>
    <name evidence="3" type="ORF">NH397_03360</name>
</gene>
<keyword evidence="5" id="KW-1185">Reference proteome</keyword>
<feature type="transmembrane region" description="Helical" evidence="1">
    <location>
        <begin position="29"/>
        <end position="49"/>
    </location>
</feature>
<dbReference type="OrthoDB" id="1938542at2"/>
<evidence type="ECO:0000313" key="4">
    <source>
        <dbReference type="Proteomes" id="UP000280586"/>
    </source>
</evidence>
<dbReference type="KEGG" id="csep:CP523_11015"/>
<feature type="transmembrane region" description="Helical" evidence="1">
    <location>
        <begin position="332"/>
        <end position="361"/>
    </location>
</feature>
<dbReference type="GeneID" id="303561214"/>
<feature type="transmembrane region" description="Helical" evidence="1">
    <location>
        <begin position="216"/>
        <end position="243"/>
    </location>
</feature>
<organism evidence="2 4">
    <name type="scientific">Clostridium septicum</name>
    <dbReference type="NCBI Taxonomy" id="1504"/>
    <lineage>
        <taxon>Bacteria</taxon>
        <taxon>Bacillati</taxon>
        <taxon>Bacillota</taxon>
        <taxon>Clostridia</taxon>
        <taxon>Eubacteriales</taxon>
        <taxon>Clostridiaceae</taxon>
        <taxon>Clostridium</taxon>
    </lineage>
</organism>
<evidence type="ECO:0000256" key="1">
    <source>
        <dbReference type="SAM" id="Phobius"/>
    </source>
</evidence>
<feature type="transmembrane region" description="Helical" evidence="1">
    <location>
        <begin position="167"/>
        <end position="185"/>
    </location>
</feature>
<dbReference type="EMBL" id="CP023671">
    <property type="protein sequence ID" value="AYE34896.1"/>
    <property type="molecule type" value="Genomic_DNA"/>
</dbReference>
<feature type="transmembrane region" description="Helical" evidence="1">
    <location>
        <begin position="6"/>
        <end position="24"/>
    </location>
</feature>
<dbReference type="Proteomes" id="UP000280586">
    <property type="component" value="Chromosome"/>
</dbReference>
<sequence length="415" mass="49061">MHFIPIINILIILVLCYILFIKILDNKNLFKISIGFSLFYFILTLIIYFNNLSHGFDSGILYGNIANAHFCDEFRYFEDSKILYGHFINDGFKPWFNRSLPPWEFIDIDGHPGFGNYNIFVVFLSLLRLIGFKTVLDFITLKLIFYPISIFFLYKLFKIYLDEKYSLISLIIFSILPGYILNNTLLMRDNIILFLVIVCFYIIFSHNLNLKYKTIALIPLLLCLLIFRAYLAPIFIATIIFCYKNSKKIFSFRDGLFFIVIIFTLVFFTTFKFNNGELMIFGGFSDEQIRILQEEFTIRYGSGLMTPLKVFYLTLLHIFYVPPFLNFWSTNIIYLILFSMGNIFSVVTSLFFIPSYFYLAIKNRNENIIYLLKFTFYFTFLCGLILVSKDGFIITRLSLMWTPLFFIIITKIFSR</sequence>
<feature type="transmembrane region" description="Helical" evidence="1">
    <location>
        <begin position="393"/>
        <end position="413"/>
    </location>
</feature>
<dbReference type="AlphaFoldDB" id="A0A9N7JN74"/>
<feature type="transmembrane region" description="Helical" evidence="1">
    <location>
        <begin position="192"/>
        <end position="210"/>
    </location>
</feature>
<reference evidence="3" key="2">
    <citation type="submission" date="2022-06" db="EMBL/GenBank/DDBJ databases">
        <authorList>
            <person name="Holder M.E."/>
            <person name="Ajami N.J."/>
            <person name="Petrosino J.F."/>
        </authorList>
    </citation>
    <scope>NUCLEOTIDE SEQUENCE</scope>
    <source>
        <strain evidence="3">RMA 8861</strain>
    </source>
</reference>
<feature type="transmembrane region" description="Helical" evidence="1">
    <location>
        <begin position="368"/>
        <end position="387"/>
    </location>
</feature>
<accession>A0A9N7JN74</accession>
<name>A0A9N7JN74_CLOSE</name>
<proteinExistence type="predicted"/>